<organism evidence="2 3">
    <name type="scientific">Paenibacillus silagei</name>
    <dbReference type="NCBI Taxonomy" id="1670801"/>
    <lineage>
        <taxon>Bacteria</taxon>
        <taxon>Bacillati</taxon>
        <taxon>Bacillota</taxon>
        <taxon>Bacilli</taxon>
        <taxon>Bacillales</taxon>
        <taxon>Paenibacillaceae</taxon>
        <taxon>Paenibacillus</taxon>
    </lineage>
</organism>
<dbReference type="PROSITE" id="PS51257">
    <property type="entry name" value="PROKAR_LIPOPROTEIN"/>
    <property type="match status" value="1"/>
</dbReference>
<accession>A0ABS4NTC8</accession>
<dbReference type="PANTHER" id="PTHR43649:SF11">
    <property type="entry name" value="ABC TRANSPORTER SUBSTRATE-BINDING PROTEIN YESO-RELATED"/>
    <property type="match status" value="1"/>
</dbReference>
<dbReference type="Gene3D" id="3.40.190.10">
    <property type="entry name" value="Periplasmic binding protein-like II"/>
    <property type="match status" value="2"/>
</dbReference>
<dbReference type="SUPFAM" id="SSF53850">
    <property type="entry name" value="Periplasmic binding protein-like II"/>
    <property type="match status" value="1"/>
</dbReference>
<keyword evidence="3" id="KW-1185">Reference proteome</keyword>
<feature type="chain" id="PRO_5046149922" evidence="1">
    <location>
        <begin position="26"/>
        <end position="447"/>
    </location>
</feature>
<dbReference type="EMBL" id="JAGGLV010000008">
    <property type="protein sequence ID" value="MBP2112716.1"/>
    <property type="molecule type" value="Genomic_DNA"/>
</dbReference>
<protein>
    <submittedName>
        <fullName evidence="2">Multiple sugar transport system substrate-binding protein</fullName>
    </submittedName>
</protein>
<dbReference type="PANTHER" id="PTHR43649">
    <property type="entry name" value="ARABINOSE-BINDING PROTEIN-RELATED"/>
    <property type="match status" value="1"/>
</dbReference>
<dbReference type="Proteomes" id="UP000773462">
    <property type="component" value="Unassembled WGS sequence"/>
</dbReference>
<dbReference type="InterPro" id="IPR050490">
    <property type="entry name" value="Bact_solute-bd_prot1"/>
</dbReference>
<feature type="signal peptide" evidence="1">
    <location>
        <begin position="1"/>
        <end position="25"/>
    </location>
</feature>
<reference evidence="2 3" key="1">
    <citation type="submission" date="2021-03" db="EMBL/GenBank/DDBJ databases">
        <title>Genomic Encyclopedia of Type Strains, Phase IV (KMG-IV): sequencing the most valuable type-strain genomes for metagenomic binning, comparative biology and taxonomic classification.</title>
        <authorList>
            <person name="Goeker M."/>
        </authorList>
    </citation>
    <scope>NUCLEOTIDE SEQUENCE [LARGE SCALE GENOMIC DNA]</scope>
    <source>
        <strain evidence="2 3">DSM 101953</strain>
    </source>
</reference>
<name>A0ABS4NTC8_9BACL</name>
<comment type="caution">
    <text evidence="2">The sequence shown here is derived from an EMBL/GenBank/DDBJ whole genome shotgun (WGS) entry which is preliminary data.</text>
</comment>
<dbReference type="InterPro" id="IPR006059">
    <property type="entry name" value="SBP"/>
</dbReference>
<proteinExistence type="predicted"/>
<dbReference type="RefSeq" id="WP_209873912.1">
    <property type="nucleotide sequence ID" value="NZ_JAGGLV010000008.1"/>
</dbReference>
<dbReference type="CDD" id="cd13585">
    <property type="entry name" value="PBP2_TMBP_like"/>
    <property type="match status" value="1"/>
</dbReference>
<gene>
    <name evidence="2" type="ORF">J2Z70_002870</name>
</gene>
<sequence length="447" mass="48597">MTIKGTKGLALLLSSILLMTTAACSSGGSNAPDGAKASSKTEGSAPAIELRMTWWGSQTRHDLTTKMIKRFEEKNPGITIKPEYSGWDGYFDKLSTQVAGSNAPDIIQMDYAFLSDYAKRGTLLDLTPYTQDGTLRTEDHDSSMLSAGSIDGKLYAVTLGVNAPGVVYNASVLQELGIAEPQESWTWKDFAEMANAIAKKKGDGYYGTPDISGTTNIFEVFVRQNGSGLFEGNKLGVSREVIDEWFNYWQGLRDSGGATTAEVTAAMTNALETRPLSVGQSALDFAWSNQLITYQNVLKDQSQKLKMQVIPHMEGEQKIGEYLKPGQFISGNAKTKYPKEVAKLIDFMVNDPEGTAILGAERGVPVNSAVREQLKPSLTAEEQLIFDFIDVVSKHSSDIDPPYPQGFSEIDKNFKSASEQISFGQAGIPQVSEQFISGANAILDKAK</sequence>
<keyword evidence="2" id="KW-0813">Transport</keyword>
<evidence type="ECO:0000313" key="3">
    <source>
        <dbReference type="Proteomes" id="UP000773462"/>
    </source>
</evidence>
<keyword evidence="2" id="KW-0762">Sugar transport</keyword>
<dbReference type="Pfam" id="PF13416">
    <property type="entry name" value="SBP_bac_8"/>
    <property type="match status" value="1"/>
</dbReference>
<evidence type="ECO:0000313" key="2">
    <source>
        <dbReference type="EMBL" id="MBP2112716.1"/>
    </source>
</evidence>
<keyword evidence="1" id="KW-0732">Signal</keyword>
<evidence type="ECO:0000256" key="1">
    <source>
        <dbReference type="SAM" id="SignalP"/>
    </source>
</evidence>